<gene>
    <name evidence="1" type="ordered locus">AM1_E0085</name>
</gene>
<dbReference type="KEGG" id="amr:AM1_E0085"/>
<name>A8ZPB8_ACAM1</name>
<geneLocation type="plasmid" evidence="1 2">
    <name>pREB5</name>
</geneLocation>
<organism evidence="1 2">
    <name type="scientific">Acaryochloris marina (strain MBIC 11017)</name>
    <dbReference type="NCBI Taxonomy" id="329726"/>
    <lineage>
        <taxon>Bacteria</taxon>
        <taxon>Bacillati</taxon>
        <taxon>Cyanobacteriota</taxon>
        <taxon>Cyanophyceae</taxon>
        <taxon>Acaryochloridales</taxon>
        <taxon>Acaryochloridaceae</taxon>
        <taxon>Acaryochloris</taxon>
    </lineage>
</organism>
<reference evidence="1 2" key="1">
    <citation type="journal article" date="2008" name="Proc. Natl. Acad. Sci. U.S.A.">
        <title>Niche adaptation and genome expansion in the chlorophyll d-producing cyanobacterium Acaryochloris marina.</title>
        <authorList>
            <person name="Swingley W.D."/>
            <person name="Chen M."/>
            <person name="Cheung P.C."/>
            <person name="Conrad A.L."/>
            <person name="Dejesa L.C."/>
            <person name="Hao J."/>
            <person name="Honchak B.M."/>
            <person name="Karbach L.E."/>
            <person name="Kurdoglu A."/>
            <person name="Lahiri S."/>
            <person name="Mastrian S.D."/>
            <person name="Miyashita H."/>
            <person name="Page L."/>
            <person name="Ramakrishna P."/>
            <person name="Satoh S."/>
            <person name="Sattley W.M."/>
            <person name="Shimada Y."/>
            <person name="Taylor H.L."/>
            <person name="Tomo T."/>
            <person name="Tsuchiya T."/>
            <person name="Wang Z.T."/>
            <person name="Raymond J."/>
            <person name="Mimuro M."/>
            <person name="Blankenship R.E."/>
            <person name="Touchman J.W."/>
        </authorList>
    </citation>
    <scope>NUCLEOTIDE SEQUENCE [LARGE SCALE GENOMIC DNA]</scope>
    <source>
        <strain evidence="2">MBIC 11017</strain>
        <plasmid evidence="2">Plasmid pREB5</plasmid>
    </source>
</reference>
<sequence length="41" mass="4557">MNDGDFMRMAIEESKKGDSLYGAVLVKDGVDRKKIVIVKLS</sequence>
<keyword evidence="2" id="KW-1185">Reference proteome</keyword>
<proteinExistence type="predicted"/>
<dbReference type="EMBL" id="CP000842">
    <property type="protein sequence ID" value="ABW32854.1"/>
    <property type="molecule type" value="Genomic_DNA"/>
</dbReference>
<dbReference type="AlphaFoldDB" id="A8ZPB8"/>
<accession>A8ZPB8</accession>
<dbReference type="HOGENOM" id="CLU_3264107_0_0_3"/>
<keyword evidence="1" id="KW-0614">Plasmid</keyword>
<evidence type="ECO:0000313" key="2">
    <source>
        <dbReference type="Proteomes" id="UP000000268"/>
    </source>
</evidence>
<protein>
    <submittedName>
        <fullName evidence="1">Uncharacterized protein</fullName>
    </submittedName>
</protein>
<evidence type="ECO:0000313" key="1">
    <source>
        <dbReference type="EMBL" id="ABW32854.1"/>
    </source>
</evidence>
<dbReference type="Proteomes" id="UP000000268">
    <property type="component" value="Plasmid pREB5"/>
</dbReference>